<sequence length="313" mass="33595">MTKTWHRPTLWLAAVMAVLALGTAIGLLVDDRVLQGSPLWLKPFKFSVSLAIYSVTLSWMLSLPHRGRRITTALATLVVGIMAVEIAFIVASTWHGAFTHFNQSEDALNNALQFAFGFVMVMFAANIVLALVFTFQRAVDRPTMWAVRTGTWLAIAGMGIAYLMIFQFDQGTMATDAAGRTVELSSGHSVGVPDGGPGMPITGWSTMGGDLRVPHFVGLHGLQVMVLLLFGLTALKLTDRAKLRLVFIAAASYAGFLALLTWQALRGEPLVHPGFTTLAVAAGIAVATAAATVRVVKTGKAVPLPDRRPALQR</sequence>
<dbReference type="RefSeq" id="WP_184666772.1">
    <property type="nucleotide sequence ID" value="NZ_BAABAI010000025.1"/>
</dbReference>
<evidence type="ECO:0000313" key="2">
    <source>
        <dbReference type="EMBL" id="MBB4964015.1"/>
    </source>
</evidence>
<feature type="transmembrane region" description="Helical" evidence="1">
    <location>
        <begin position="213"/>
        <end position="233"/>
    </location>
</feature>
<dbReference type="AlphaFoldDB" id="A0A7W7T033"/>
<proteinExistence type="predicted"/>
<protein>
    <submittedName>
        <fullName evidence="2">Putative membrane protein</fullName>
    </submittedName>
</protein>
<reference evidence="2 3" key="1">
    <citation type="submission" date="2020-08" db="EMBL/GenBank/DDBJ databases">
        <title>Sequencing the genomes of 1000 actinobacteria strains.</title>
        <authorList>
            <person name="Klenk H.-P."/>
        </authorList>
    </citation>
    <scope>NUCLEOTIDE SEQUENCE [LARGE SCALE GENOMIC DNA]</scope>
    <source>
        <strain evidence="2 3">DSM 45084</strain>
    </source>
</reference>
<gene>
    <name evidence="2" type="ORF">F4559_001374</name>
</gene>
<feature type="transmembrane region" description="Helical" evidence="1">
    <location>
        <begin position="245"/>
        <end position="265"/>
    </location>
</feature>
<keyword evidence="3" id="KW-1185">Reference proteome</keyword>
<keyword evidence="1" id="KW-0472">Membrane</keyword>
<feature type="transmembrane region" description="Helical" evidence="1">
    <location>
        <begin position="114"/>
        <end position="133"/>
    </location>
</feature>
<comment type="caution">
    <text evidence="2">The sequence shown here is derived from an EMBL/GenBank/DDBJ whole genome shotgun (WGS) entry which is preliminary data.</text>
</comment>
<evidence type="ECO:0000313" key="3">
    <source>
        <dbReference type="Proteomes" id="UP000542674"/>
    </source>
</evidence>
<keyword evidence="1" id="KW-0812">Transmembrane</keyword>
<accession>A0A7W7T033</accession>
<feature type="transmembrane region" description="Helical" evidence="1">
    <location>
        <begin position="277"/>
        <end position="296"/>
    </location>
</feature>
<evidence type="ECO:0000256" key="1">
    <source>
        <dbReference type="SAM" id="Phobius"/>
    </source>
</evidence>
<dbReference type="Proteomes" id="UP000542674">
    <property type="component" value="Unassembled WGS sequence"/>
</dbReference>
<dbReference type="EMBL" id="JACHJS010000001">
    <property type="protein sequence ID" value="MBB4964015.1"/>
    <property type="molecule type" value="Genomic_DNA"/>
</dbReference>
<feature type="transmembrane region" description="Helical" evidence="1">
    <location>
        <begin position="145"/>
        <end position="165"/>
    </location>
</feature>
<feature type="transmembrane region" description="Helical" evidence="1">
    <location>
        <begin position="73"/>
        <end position="94"/>
    </location>
</feature>
<name>A0A7W7T033_9PSEU</name>
<keyword evidence="1" id="KW-1133">Transmembrane helix</keyword>
<organism evidence="2 3">
    <name type="scientific">Saccharothrix violaceirubra</name>
    <dbReference type="NCBI Taxonomy" id="413306"/>
    <lineage>
        <taxon>Bacteria</taxon>
        <taxon>Bacillati</taxon>
        <taxon>Actinomycetota</taxon>
        <taxon>Actinomycetes</taxon>
        <taxon>Pseudonocardiales</taxon>
        <taxon>Pseudonocardiaceae</taxon>
        <taxon>Saccharothrix</taxon>
    </lineage>
</organism>
<feature type="transmembrane region" description="Helical" evidence="1">
    <location>
        <begin position="42"/>
        <end position="61"/>
    </location>
</feature>